<dbReference type="AlphaFoldDB" id="A0A438D134"/>
<reference evidence="1 2" key="1">
    <citation type="journal article" date="2018" name="PLoS Genet.">
        <title>Population sequencing reveals clonal diversity and ancestral inbreeding in the grapevine cultivar Chardonnay.</title>
        <authorList>
            <person name="Roach M.J."/>
            <person name="Johnson D.L."/>
            <person name="Bohlmann J."/>
            <person name="van Vuuren H.J."/>
            <person name="Jones S.J."/>
            <person name="Pretorius I.S."/>
            <person name="Schmidt S.A."/>
            <person name="Borneman A.R."/>
        </authorList>
    </citation>
    <scope>NUCLEOTIDE SEQUENCE [LARGE SCALE GENOMIC DNA]</scope>
    <source>
        <strain evidence="2">cv. Chardonnay</strain>
        <tissue evidence="1">Leaf</tissue>
    </source>
</reference>
<evidence type="ECO:0000313" key="2">
    <source>
        <dbReference type="Proteomes" id="UP000288805"/>
    </source>
</evidence>
<sequence length="123" mass="14130">MRLRLEKIQRDFLWGGGALVQKPHLVRWNLVCLEKGKAFLEAIISHMYGEEKGGWCTRAASGRVFNDWEIELVERFLHKPGDSPLFPSGSIWSESVPPKVAFFAWEASWGKVLTLEQLQRIGY</sequence>
<gene>
    <name evidence="1" type="ORF">CK203_098493</name>
</gene>
<accession>A0A438D134</accession>
<evidence type="ECO:0008006" key="3">
    <source>
        <dbReference type="Google" id="ProtNLM"/>
    </source>
</evidence>
<name>A0A438D134_VITVI</name>
<organism evidence="1 2">
    <name type="scientific">Vitis vinifera</name>
    <name type="common">Grape</name>
    <dbReference type="NCBI Taxonomy" id="29760"/>
    <lineage>
        <taxon>Eukaryota</taxon>
        <taxon>Viridiplantae</taxon>
        <taxon>Streptophyta</taxon>
        <taxon>Embryophyta</taxon>
        <taxon>Tracheophyta</taxon>
        <taxon>Spermatophyta</taxon>
        <taxon>Magnoliopsida</taxon>
        <taxon>eudicotyledons</taxon>
        <taxon>Gunneridae</taxon>
        <taxon>Pentapetalae</taxon>
        <taxon>rosids</taxon>
        <taxon>Vitales</taxon>
        <taxon>Vitaceae</taxon>
        <taxon>Viteae</taxon>
        <taxon>Vitis</taxon>
    </lineage>
</organism>
<evidence type="ECO:0000313" key="1">
    <source>
        <dbReference type="EMBL" id="RVW29173.1"/>
    </source>
</evidence>
<proteinExistence type="predicted"/>
<dbReference type="EMBL" id="QGNW01001859">
    <property type="protein sequence ID" value="RVW29173.1"/>
    <property type="molecule type" value="Genomic_DNA"/>
</dbReference>
<protein>
    <recommendedName>
        <fullName evidence="3">Reverse transcriptase zinc-binding domain-containing protein</fullName>
    </recommendedName>
</protein>
<comment type="caution">
    <text evidence="1">The sequence shown here is derived from an EMBL/GenBank/DDBJ whole genome shotgun (WGS) entry which is preliminary data.</text>
</comment>
<dbReference type="Proteomes" id="UP000288805">
    <property type="component" value="Unassembled WGS sequence"/>
</dbReference>